<evidence type="ECO:0000313" key="1">
    <source>
        <dbReference type="Proteomes" id="UP000887579"/>
    </source>
</evidence>
<proteinExistence type="predicted"/>
<accession>A0AC34FV45</accession>
<dbReference type="WBParaSite" id="ES5_v2.g21324.t1">
    <property type="protein sequence ID" value="ES5_v2.g21324.t1"/>
    <property type="gene ID" value="ES5_v2.g21324"/>
</dbReference>
<evidence type="ECO:0000313" key="2">
    <source>
        <dbReference type="WBParaSite" id="ES5_v2.g21324.t1"/>
    </source>
</evidence>
<protein>
    <submittedName>
        <fullName evidence="2">Uncharacterized protein</fullName>
    </submittedName>
</protein>
<organism evidence="1 2">
    <name type="scientific">Panagrolaimus sp. ES5</name>
    <dbReference type="NCBI Taxonomy" id="591445"/>
    <lineage>
        <taxon>Eukaryota</taxon>
        <taxon>Metazoa</taxon>
        <taxon>Ecdysozoa</taxon>
        <taxon>Nematoda</taxon>
        <taxon>Chromadorea</taxon>
        <taxon>Rhabditida</taxon>
        <taxon>Tylenchina</taxon>
        <taxon>Panagrolaimomorpha</taxon>
        <taxon>Panagrolaimoidea</taxon>
        <taxon>Panagrolaimidae</taxon>
        <taxon>Panagrolaimus</taxon>
    </lineage>
</organism>
<name>A0AC34FV45_9BILA</name>
<reference evidence="2" key="1">
    <citation type="submission" date="2022-11" db="UniProtKB">
        <authorList>
            <consortium name="WormBaseParasite"/>
        </authorList>
    </citation>
    <scope>IDENTIFICATION</scope>
</reference>
<sequence>MVDKGKIFKVVCIFLFVLTAIFIICSFTSGWRTEDDGKLSLDGPMTYSYYDLFGSRYSTNSTRQTFFDDMEKKEDEKDISRGWNGDRAVAALFILAFILYLINILICVISTVAANFPAKISFIHPIICFIATLFMIIAVIVFSSNMERTDRWVWYPGQQTHFATDVKNNTIKIVDYEMGYNIDKVPDHHLLYYGVGIYVGIVAIILSILSLAISAAAIVLGGQLSGMKMGGGGTSAPPPPPPPAQGQGQGAINVNLGFNAAAPPPPPSPAPSNVNIGVQAAV</sequence>
<dbReference type="Proteomes" id="UP000887579">
    <property type="component" value="Unplaced"/>
</dbReference>